<dbReference type="OrthoDB" id="4557871at2"/>
<dbReference type="PATRIC" id="fig|1179773.3.peg.2712"/>
<gene>
    <name evidence="2" type="ordered locus">BN6_27150</name>
</gene>
<dbReference type="KEGG" id="sesp:BN6_27150"/>
<protein>
    <recommendedName>
        <fullName evidence="1">DUF397 domain-containing protein</fullName>
    </recommendedName>
</protein>
<evidence type="ECO:0000313" key="3">
    <source>
        <dbReference type="Proteomes" id="UP000006281"/>
    </source>
</evidence>
<accession>K0JXG8</accession>
<dbReference type="Pfam" id="PF04149">
    <property type="entry name" value="DUF397"/>
    <property type="match status" value="1"/>
</dbReference>
<feature type="domain" description="DUF397" evidence="1">
    <location>
        <begin position="11"/>
        <end position="56"/>
    </location>
</feature>
<dbReference type="STRING" id="1179773.BN6_27150"/>
<reference evidence="2 3" key="1">
    <citation type="journal article" date="2012" name="BMC Genomics">
        <title>Complete genome sequence of Saccharothrix espanaensis DSM 44229T and comparison to the other completely sequenced Pseudonocardiaceae.</title>
        <authorList>
            <person name="Strobel T."/>
            <person name="Al-Dilaimi A."/>
            <person name="Blom J."/>
            <person name="Gessner A."/>
            <person name="Kalinowski J."/>
            <person name="Luzhetska M."/>
            <person name="Puhler A."/>
            <person name="Szczepanowski R."/>
            <person name="Bechthold A."/>
            <person name="Ruckert C."/>
        </authorList>
    </citation>
    <scope>NUCLEOTIDE SEQUENCE [LARGE SCALE GENOMIC DNA]</scope>
    <source>
        <strain evidence="3">ATCC 51144 / DSM 44229 / JCM 9112 / NBRC 15066 / NRRL 15764</strain>
    </source>
</reference>
<dbReference type="BioCyc" id="SESP1179773:BN6_RS13165-MONOMER"/>
<keyword evidence="3" id="KW-1185">Reference proteome</keyword>
<dbReference type="Proteomes" id="UP000006281">
    <property type="component" value="Chromosome"/>
</dbReference>
<name>K0JXG8_SACES</name>
<evidence type="ECO:0000259" key="1">
    <source>
        <dbReference type="Pfam" id="PF04149"/>
    </source>
</evidence>
<dbReference type="InterPro" id="IPR007278">
    <property type="entry name" value="DUF397"/>
</dbReference>
<proteinExistence type="predicted"/>
<organism evidence="2 3">
    <name type="scientific">Saccharothrix espanaensis (strain ATCC 51144 / DSM 44229 / JCM 9112 / NBRC 15066 / NRRL 15764)</name>
    <dbReference type="NCBI Taxonomy" id="1179773"/>
    <lineage>
        <taxon>Bacteria</taxon>
        <taxon>Bacillati</taxon>
        <taxon>Actinomycetota</taxon>
        <taxon>Actinomycetes</taxon>
        <taxon>Pseudonocardiales</taxon>
        <taxon>Pseudonocardiaceae</taxon>
        <taxon>Saccharothrix</taxon>
    </lineage>
</organism>
<dbReference type="AlphaFoldDB" id="K0JXG8"/>
<dbReference type="EMBL" id="HE804045">
    <property type="protein sequence ID" value="CCH30027.1"/>
    <property type="molecule type" value="Genomic_DNA"/>
</dbReference>
<dbReference type="HOGENOM" id="CLU_131550_1_3_11"/>
<sequence>MTLKLGEWTKFSGGGSNCVEVLRTVDEVLVRNSNRPDEVPQRFTFGEWEFFTQGAKLGVFDLA</sequence>
<dbReference type="RefSeq" id="WP_015100139.1">
    <property type="nucleotide sequence ID" value="NC_019673.1"/>
</dbReference>
<evidence type="ECO:0000313" key="2">
    <source>
        <dbReference type="EMBL" id="CCH30027.1"/>
    </source>
</evidence>